<gene>
    <name evidence="2" type="ORF">DFH94DRAFT_292098</name>
</gene>
<protein>
    <submittedName>
        <fullName evidence="2">Uncharacterized protein</fullName>
    </submittedName>
</protein>
<organism evidence="2 3">
    <name type="scientific">Russula ochroleuca</name>
    <dbReference type="NCBI Taxonomy" id="152965"/>
    <lineage>
        <taxon>Eukaryota</taxon>
        <taxon>Fungi</taxon>
        <taxon>Dikarya</taxon>
        <taxon>Basidiomycota</taxon>
        <taxon>Agaricomycotina</taxon>
        <taxon>Agaricomycetes</taxon>
        <taxon>Russulales</taxon>
        <taxon>Russulaceae</taxon>
        <taxon>Russula</taxon>
    </lineage>
</organism>
<feature type="region of interest" description="Disordered" evidence="1">
    <location>
        <begin position="62"/>
        <end position="111"/>
    </location>
</feature>
<evidence type="ECO:0000256" key="1">
    <source>
        <dbReference type="SAM" id="MobiDB-lite"/>
    </source>
</evidence>
<dbReference type="AlphaFoldDB" id="A0A9P5JWM8"/>
<reference evidence="2" key="2">
    <citation type="journal article" date="2020" name="Nat. Commun.">
        <title>Large-scale genome sequencing of mycorrhizal fungi provides insights into the early evolution of symbiotic traits.</title>
        <authorList>
            <person name="Miyauchi S."/>
            <person name="Kiss E."/>
            <person name="Kuo A."/>
            <person name="Drula E."/>
            <person name="Kohler A."/>
            <person name="Sanchez-Garcia M."/>
            <person name="Morin E."/>
            <person name="Andreopoulos B."/>
            <person name="Barry K.W."/>
            <person name="Bonito G."/>
            <person name="Buee M."/>
            <person name="Carver A."/>
            <person name="Chen C."/>
            <person name="Cichocki N."/>
            <person name="Clum A."/>
            <person name="Culley D."/>
            <person name="Crous P.W."/>
            <person name="Fauchery L."/>
            <person name="Girlanda M."/>
            <person name="Hayes R.D."/>
            <person name="Keri Z."/>
            <person name="LaButti K."/>
            <person name="Lipzen A."/>
            <person name="Lombard V."/>
            <person name="Magnuson J."/>
            <person name="Maillard F."/>
            <person name="Murat C."/>
            <person name="Nolan M."/>
            <person name="Ohm R.A."/>
            <person name="Pangilinan J."/>
            <person name="Pereira M.F."/>
            <person name="Perotto S."/>
            <person name="Peter M."/>
            <person name="Pfister S."/>
            <person name="Riley R."/>
            <person name="Sitrit Y."/>
            <person name="Stielow J.B."/>
            <person name="Szollosi G."/>
            <person name="Zifcakova L."/>
            <person name="Stursova M."/>
            <person name="Spatafora J.W."/>
            <person name="Tedersoo L."/>
            <person name="Vaario L.M."/>
            <person name="Yamada A."/>
            <person name="Yan M."/>
            <person name="Wang P."/>
            <person name="Xu J."/>
            <person name="Bruns T."/>
            <person name="Baldrian P."/>
            <person name="Vilgalys R."/>
            <person name="Dunand C."/>
            <person name="Henrissat B."/>
            <person name="Grigoriev I.V."/>
            <person name="Hibbett D."/>
            <person name="Nagy L.G."/>
            <person name="Martin F.M."/>
        </authorList>
    </citation>
    <scope>NUCLEOTIDE SEQUENCE</scope>
    <source>
        <strain evidence="2">Prilba</strain>
    </source>
</reference>
<dbReference type="OrthoDB" id="3361009at2759"/>
<feature type="compositionally biased region" description="Polar residues" evidence="1">
    <location>
        <begin position="96"/>
        <end position="106"/>
    </location>
</feature>
<evidence type="ECO:0000313" key="2">
    <source>
        <dbReference type="EMBL" id="KAF8467556.1"/>
    </source>
</evidence>
<accession>A0A9P5JWM8</accession>
<sequence>MTSSSALHISGISSWTPPTEQRKSDGIHHDPPHQGMFICSLSMSLKLIALFQSSPPLLEAQTAAPMSGPINPNRIDNTSQQAAPGPGDGSRVADPNLSNTSPTSASGRVPWKDQVIAYAKKTRGTLLRKEHGDQILAGEASAREPTRKG</sequence>
<feature type="compositionally biased region" description="Low complexity" evidence="1">
    <location>
        <begin position="1"/>
        <end position="14"/>
    </location>
</feature>
<name>A0A9P5JWM8_9AGAM</name>
<dbReference type="EMBL" id="WHVB01000035">
    <property type="protein sequence ID" value="KAF8467556.1"/>
    <property type="molecule type" value="Genomic_DNA"/>
</dbReference>
<evidence type="ECO:0000313" key="3">
    <source>
        <dbReference type="Proteomes" id="UP000759537"/>
    </source>
</evidence>
<proteinExistence type="predicted"/>
<reference evidence="2" key="1">
    <citation type="submission" date="2019-10" db="EMBL/GenBank/DDBJ databases">
        <authorList>
            <consortium name="DOE Joint Genome Institute"/>
            <person name="Kuo A."/>
            <person name="Miyauchi S."/>
            <person name="Kiss E."/>
            <person name="Drula E."/>
            <person name="Kohler A."/>
            <person name="Sanchez-Garcia M."/>
            <person name="Andreopoulos B."/>
            <person name="Barry K.W."/>
            <person name="Bonito G."/>
            <person name="Buee M."/>
            <person name="Carver A."/>
            <person name="Chen C."/>
            <person name="Cichocki N."/>
            <person name="Clum A."/>
            <person name="Culley D."/>
            <person name="Crous P.W."/>
            <person name="Fauchery L."/>
            <person name="Girlanda M."/>
            <person name="Hayes R."/>
            <person name="Keri Z."/>
            <person name="LaButti K."/>
            <person name="Lipzen A."/>
            <person name="Lombard V."/>
            <person name="Magnuson J."/>
            <person name="Maillard F."/>
            <person name="Morin E."/>
            <person name="Murat C."/>
            <person name="Nolan M."/>
            <person name="Ohm R."/>
            <person name="Pangilinan J."/>
            <person name="Pereira M."/>
            <person name="Perotto S."/>
            <person name="Peter M."/>
            <person name="Riley R."/>
            <person name="Sitrit Y."/>
            <person name="Stielow B."/>
            <person name="Szollosi G."/>
            <person name="Zifcakova L."/>
            <person name="Stursova M."/>
            <person name="Spatafora J.W."/>
            <person name="Tedersoo L."/>
            <person name="Vaario L.-M."/>
            <person name="Yamada A."/>
            <person name="Yan M."/>
            <person name="Wang P."/>
            <person name="Xu J."/>
            <person name="Bruns T."/>
            <person name="Baldrian P."/>
            <person name="Vilgalys R."/>
            <person name="Henrissat B."/>
            <person name="Grigoriev I.V."/>
            <person name="Hibbett D."/>
            <person name="Nagy L.G."/>
            <person name="Martin F.M."/>
        </authorList>
    </citation>
    <scope>NUCLEOTIDE SEQUENCE</scope>
    <source>
        <strain evidence="2">Prilba</strain>
    </source>
</reference>
<feature type="compositionally biased region" description="Basic and acidic residues" evidence="1">
    <location>
        <begin position="20"/>
        <end position="31"/>
    </location>
</feature>
<feature type="region of interest" description="Disordered" evidence="1">
    <location>
        <begin position="1"/>
        <end position="31"/>
    </location>
</feature>
<feature type="region of interest" description="Disordered" evidence="1">
    <location>
        <begin position="127"/>
        <end position="149"/>
    </location>
</feature>
<keyword evidence="3" id="KW-1185">Reference proteome</keyword>
<comment type="caution">
    <text evidence="2">The sequence shown here is derived from an EMBL/GenBank/DDBJ whole genome shotgun (WGS) entry which is preliminary data.</text>
</comment>
<dbReference type="Proteomes" id="UP000759537">
    <property type="component" value="Unassembled WGS sequence"/>
</dbReference>